<sequence length="682" mass="79464">MSFPDNAHEDLKSCVVQCTPISILDSLEKALSYTNMEDLKQLFENSNLSPSDYAKLRTFINEEIDTLIEHAQHQEDFADILVSLPIWSIHSCEDNLIDARSGILLPYELPFFSFHKNTIIYKCNSKSDFITLTKLGATFISELDYVKDHIIPSFIKFKTPPREYIPFLQAVLLLNNSEIEEYFRHREVIPNKSLTEFVSAGALYDMSNTLFCSIFADTDNILPPELQNNNHCLNSLRRIGLKHQVNCSIFVECAKEIELQIKQGITSSVVKKRARKLVQYLYQNIDSLEFNSEQWNKIKRIKFVPTEKNIQNQFYKKLKEVSLFESFENLCSRKYINICWTQCPLFDQHVDPTPTFNERYPEIDNPSAENIIEHWFVIEKMLKEQSWNRSHMKELRGVINEIYQVMNKISEYKDYEMLIKLKINKPEKKIFLNGDDPFDEQNWVAGKELIFGIQKDIKEGMYKVNDNLKEYKHLLILAGAHEVEPPSPPPPNPIFDQKDKLVNSLQNKLESHEYHDVIFTVCNEKIGASKYVLSAASSYFDSMFYSGFSESTMKKNEPIPIKDIRPDIFRVLLNWLYGKSFEEATTSFLSNPNEFPAGQSYEAYYLTFLVDLLKAADCYRVELKNEVEDKIINSSYISVTNVCDILEQIEKNDAERLKDFCNQYIESNEELIRRSNEDAKET</sequence>
<feature type="domain" description="BTB" evidence="1">
    <location>
        <begin position="515"/>
        <end position="585"/>
    </location>
</feature>
<dbReference type="SUPFAM" id="SSF54695">
    <property type="entry name" value="POZ domain"/>
    <property type="match status" value="1"/>
</dbReference>
<evidence type="ECO:0000313" key="2">
    <source>
        <dbReference type="EMBL" id="PKC10503.1"/>
    </source>
</evidence>
<dbReference type="Proteomes" id="UP000232722">
    <property type="component" value="Unassembled WGS sequence"/>
</dbReference>
<reference evidence="2 3" key="2">
    <citation type="submission" date="2017-09" db="EMBL/GenBank/DDBJ databases">
        <title>Extensive intraspecific genome diversity in a model arbuscular mycorrhizal fungus.</title>
        <authorList>
            <person name="Chen E.C."/>
            <person name="Morin E."/>
            <person name="Beaudet D."/>
            <person name="Noel J."/>
            <person name="Ndikumana S."/>
            <person name="Charron P."/>
            <person name="St-Onge C."/>
            <person name="Giorgi J."/>
            <person name="Grigoriev I.V."/>
            <person name="Roux C."/>
            <person name="Martin F.M."/>
            <person name="Corradi N."/>
        </authorList>
    </citation>
    <scope>NUCLEOTIDE SEQUENCE [LARGE SCALE GENOMIC DNA]</scope>
    <source>
        <strain evidence="2 3">A5</strain>
    </source>
</reference>
<dbReference type="Pfam" id="PF00651">
    <property type="entry name" value="BTB"/>
    <property type="match status" value="1"/>
</dbReference>
<comment type="caution">
    <text evidence="2">The sequence shown here is derived from an EMBL/GenBank/DDBJ whole genome shotgun (WGS) entry which is preliminary data.</text>
</comment>
<accession>A0A2N0PUJ1</accession>
<dbReference type="VEuPathDB" id="FungiDB:FUN_024973"/>
<proteinExistence type="predicted"/>
<reference evidence="2 3" key="1">
    <citation type="submission" date="2016-04" db="EMBL/GenBank/DDBJ databases">
        <title>Genome analyses suggest a sexual origin of heterokaryosis in a supposedly ancient asexual fungus.</title>
        <authorList>
            <person name="Ropars J."/>
            <person name="Sedzielewska K."/>
            <person name="Noel J."/>
            <person name="Charron P."/>
            <person name="Farinelli L."/>
            <person name="Marton T."/>
            <person name="Kruger M."/>
            <person name="Pelin A."/>
            <person name="Brachmann A."/>
            <person name="Corradi N."/>
        </authorList>
    </citation>
    <scope>NUCLEOTIDE SEQUENCE [LARGE SCALE GENOMIC DNA]</scope>
    <source>
        <strain evidence="2 3">A5</strain>
    </source>
</reference>
<dbReference type="PROSITE" id="PS50097">
    <property type="entry name" value="BTB"/>
    <property type="match status" value="1"/>
</dbReference>
<dbReference type="InterPro" id="IPR011333">
    <property type="entry name" value="SKP1/BTB/POZ_sf"/>
</dbReference>
<dbReference type="PANTHER" id="PTHR24413">
    <property type="entry name" value="SPECKLE-TYPE POZ PROTEIN"/>
    <property type="match status" value="1"/>
</dbReference>
<dbReference type="EMBL" id="LLXJ01000377">
    <property type="protein sequence ID" value="PKC10503.1"/>
    <property type="molecule type" value="Genomic_DNA"/>
</dbReference>
<dbReference type="Gene3D" id="3.30.710.10">
    <property type="entry name" value="Potassium Channel Kv1.1, Chain A"/>
    <property type="match status" value="1"/>
</dbReference>
<evidence type="ECO:0000259" key="1">
    <source>
        <dbReference type="PROSITE" id="PS50097"/>
    </source>
</evidence>
<dbReference type="AlphaFoldDB" id="A0A2N0PUJ1"/>
<dbReference type="CDD" id="cd18186">
    <property type="entry name" value="BTB_POZ_ZBTB_KLHL-like"/>
    <property type="match status" value="1"/>
</dbReference>
<gene>
    <name evidence="2" type="ORF">RhiirA5_498400</name>
</gene>
<dbReference type="InterPro" id="IPR000210">
    <property type="entry name" value="BTB/POZ_dom"/>
</dbReference>
<dbReference type="VEuPathDB" id="FungiDB:RhiirFUN_024326"/>
<dbReference type="VEuPathDB" id="FungiDB:RhiirA1_395702"/>
<dbReference type="SMART" id="SM00225">
    <property type="entry name" value="BTB"/>
    <property type="match status" value="1"/>
</dbReference>
<evidence type="ECO:0000313" key="3">
    <source>
        <dbReference type="Proteomes" id="UP000232722"/>
    </source>
</evidence>
<organism evidence="2 3">
    <name type="scientific">Rhizophagus irregularis</name>
    <dbReference type="NCBI Taxonomy" id="588596"/>
    <lineage>
        <taxon>Eukaryota</taxon>
        <taxon>Fungi</taxon>
        <taxon>Fungi incertae sedis</taxon>
        <taxon>Mucoromycota</taxon>
        <taxon>Glomeromycotina</taxon>
        <taxon>Glomeromycetes</taxon>
        <taxon>Glomerales</taxon>
        <taxon>Glomeraceae</taxon>
        <taxon>Rhizophagus</taxon>
    </lineage>
</organism>
<name>A0A2N0PUJ1_9GLOM</name>
<protein>
    <recommendedName>
        <fullName evidence="1">BTB domain-containing protein</fullName>
    </recommendedName>
</protein>